<dbReference type="Proteomes" id="UP000197032">
    <property type="component" value="Unassembled WGS sequence"/>
</dbReference>
<gene>
    <name evidence="1" type="ORF">KKC1_03060</name>
</gene>
<protein>
    <submittedName>
        <fullName evidence="1">Uncharacterized protein</fullName>
    </submittedName>
</protein>
<accession>A0A1Z5HNR2</accession>
<organism evidence="1 2">
    <name type="scientific">Calderihabitans maritimus</name>
    <dbReference type="NCBI Taxonomy" id="1246530"/>
    <lineage>
        <taxon>Bacteria</taxon>
        <taxon>Bacillati</taxon>
        <taxon>Bacillota</taxon>
        <taxon>Clostridia</taxon>
        <taxon>Neomoorellales</taxon>
        <taxon>Calderihabitantaceae</taxon>
        <taxon>Calderihabitans</taxon>
    </lineage>
</organism>
<name>A0A1Z5HNR2_9FIRM</name>
<comment type="caution">
    <text evidence="1">The sequence shown here is derived from an EMBL/GenBank/DDBJ whole genome shotgun (WGS) entry which is preliminary data.</text>
</comment>
<evidence type="ECO:0000313" key="1">
    <source>
        <dbReference type="EMBL" id="GAW91144.1"/>
    </source>
</evidence>
<dbReference type="EMBL" id="BDGJ01000007">
    <property type="protein sequence ID" value="GAW91144.1"/>
    <property type="molecule type" value="Genomic_DNA"/>
</dbReference>
<reference evidence="2" key="1">
    <citation type="journal article" date="2017" name="Appl. Environ. Microbiol.">
        <title>Genomic analysis of Calderihabitans maritimus KKC1, a thermophilic hydrogenogenic carboxydotrophic bacterium isolated from marine sediment.</title>
        <authorList>
            <person name="Omae K."/>
            <person name="Yoneda Y."/>
            <person name="Fukuyama Y."/>
            <person name="Yoshida T."/>
            <person name="Sako Y."/>
        </authorList>
    </citation>
    <scope>NUCLEOTIDE SEQUENCE [LARGE SCALE GENOMIC DNA]</scope>
    <source>
        <strain evidence="2">KKC1</strain>
    </source>
</reference>
<keyword evidence="2" id="KW-1185">Reference proteome</keyword>
<proteinExistence type="predicted"/>
<sequence length="41" mass="4806">MVDSAIILIYFWNNLHMIERRTDLCEKKVEDLSASNAVTKH</sequence>
<dbReference type="AlphaFoldDB" id="A0A1Z5HNR2"/>
<evidence type="ECO:0000313" key="2">
    <source>
        <dbReference type="Proteomes" id="UP000197032"/>
    </source>
</evidence>